<dbReference type="EMBL" id="BOOY01000038">
    <property type="protein sequence ID" value="GIJ06124.1"/>
    <property type="molecule type" value="Genomic_DNA"/>
</dbReference>
<dbReference type="AlphaFoldDB" id="A0A8J3YDK8"/>
<evidence type="ECO:0000313" key="1">
    <source>
        <dbReference type="EMBL" id="GIJ06124.1"/>
    </source>
</evidence>
<dbReference type="RefSeq" id="WP_203941311.1">
    <property type="nucleotide sequence ID" value="NZ_BAAAGJ010000014.1"/>
</dbReference>
<sequence>MQPAPPAAGDVLTDPAAAHPEVHQLRAALRTRDWTAVRAVTDTAEPALRTGLIRLGGGELGPLAGGEDFLRYVLARDPDDATAAAMLGNHLIDVGWAIRSGARASHVSRSQFEQFHEWLIKAEQVLIDGCARNPRDPALWVPRIITVRALNLGVSEGRRRYDRLSAVAPHHLAGQTQLLQELCPKWHGSWEQAHAFARECLETAPPGALNGVVVAEYHVERWLDLPDGEDRAYLLGQGVRAELHEAAHRSVWHPAFRRTYGWVGAMSTFAMLFSVIGDEPAAASLLSALGPLATEHPWDYLGGEPAEQIRAARGRAFAMGRAR</sequence>
<name>A0A8J3YDK8_9ACTN</name>
<accession>A0A8J3YDK8</accession>
<keyword evidence="2" id="KW-1185">Reference proteome</keyword>
<proteinExistence type="predicted"/>
<organism evidence="1 2">
    <name type="scientific">Spirilliplanes yamanashiensis</name>
    <dbReference type="NCBI Taxonomy" id="42233"/>
    <lineage>
        <taxon>Bacteria</taxon>
        <taxon>Bacillati</taxon>
        <taxon>Actinomycetota</taxon>
        <taxon>Actinomycetes</taxon>
        <taxon>Micromonosporales</taxon>
        <taxon>Micromonosporaceae</taxon>
        <taxon>Spirilliplanes</taxon>
    </lineage>
</organism>
<comment type="caution">
    <text evidence="1">The sequence shown here is derived from an EMBL/GenBank/DDBJ whole genome shotgun (WGS) entry which is preliminary data.</text>
</comment>
<protein>
    <recommendedName>
        <fullName evidence="3">DUF4034 domain-containing protein</fullName>
    </recommendedName>
</protein>
<evidence type="ECO:0000313" key="2">
    <source>
        <dbReference type="Proteomes" id="UP000652013"/>
    </source>
</evidence>
<reference evidence="1" key="1">
    <citation type="submission" date="2021-01" db="EMBL/GenBank/DDBJ databases">
        <title>Whole genome shotgun sequence of Spirilliplanes yamanashiensis NBRC 15828.</title>
        <authorList>
            <person name="Komaki H."/>
            <person name="Tamura T."/>
        </authorList>
    </citation>
    <scope>NUCLEOTIDE SEQUENCE</scope>
    <source>
        <strain evidence="1">NBRC 15828</strain>
    </source>
</reference>
<evidence type="ECO:0008006" key="3">
    <source>
        <dbReference type="Google" id="ProtNLM"/>
    </source>
</evidence>
<dbReference type="Proteomes" id="UP000652013">
    <property type="component" value="Unassembled WGS sequence"/>
</dbReference>
<gene>
    <name evidence="1" type="ORF">Sya03_54760</name>
</gene>